<evidence type="ECO:0000256" key="1">
    <source>
        <dbReference type="ARBA" id="ARBA00002868"/>
    </source>
</evidence>
<name>A0A931H3G6_9BURK</name>
<dbReference type="Proteomes" id="UP000651050">
    <property type="component" value="Unassembled WGS sequence"/>
</dbReference>
<comment type="function">
    <text evidence="1">Plays a role in synthesis, processing and/or stability of 23S rRNA.</text>
</comment>
<gene>
    <name evidence="6" type="ORF">I5803_07680</name>
</gene>
<evidence type="ECO:0000256" key="2">
    <source>
        <dbReference type="ARBA" id="ARBA00010740"/>
    </source>
</evidence>
<dbReference type="InterPro" id="IPR003772">
    <property type="entry name" value="YceD"/>
</dbReference>
<evidence type="ECO:0000313" key="6">
    <source>
        <dbReference type="EMBL" id="MBG9387895.1"/>
    </source>
</evidence>
<keyword evidence="4" id="KW-0690">Ribosome biogenesis</keyword>
<proteinExistence type="inferred from homology"/>
<evidence type="ECO:0000256" key="5">
    <source>
        <dbReference type="ARBA" id="ARBA00031841"/>
    </source>
</evidence>
<evidence type="ECO:0000256" key="3">
    <source>
        <dbReference type="ARBA" id="ARBA00015716"/>
    </source>
</evidence>
<keyword evidence="7" id="KW-1185">Reference proteome</keyword>
<dbReference type="AlphaFoldDB" id="A0A931H3G6"/>
<dbReference type="EMBL" id="JADWYS010000001">
    <property type="protein sequence ID" value="MBG9387895.1"/>
    <property type="molecule type" value="Genomic_DNA"/>
</dbReference>
<dbReference type="GO" id="GO:0005829">
    <property type="term" value="C:cytosol"/>
    <property type="evidence" value="ECO:0007669"/>
    <property type="project" value="TreeGrafter"/>
</dbReference>
<protein>
    <recommendedName>
        <fullName evidence="3">Large ribosomal RNA subunit accumulation protein YceD</fullName>
    </recommendedName>
    <alternativeName>
        <fullName evidence="5">23S rRNA accumulation protein YceD</fullName>
    </alternativeName>
</protein>
<dbReference type="RefSeq" id="WP_196985785.1">
    <property type="nucleotide sequence ID" value="NZ_JADWYS010000001.1"/>
</dbReference>
<dbReference type="Pfam" id="PF02620">
    <property type="entry name" value="YceD"/>
    <property type="match status" value="1"/>
</dbReference>
<dbReference type="InterPro" id="IPR039255">
    <property type="entry name" value="YceD_bac"/>
</dbReference>
<dbReference type="PANTHER" id="PTHR38099">
    <property type="entry name" value="LARGE RIBOSOMAL RNA SUBUNIT ACCUMULATION PROTEIN YCED"/>
    <property type="match status" value="1"/>
</dbReference>
<evidence type="ECO:0000313" key="7">
    <source>
        <dbReference type="Proteomes" id="UP000651050"/>
    </source>
</evidence>
<dbReference type="GO" id="GO:0042254">
    <property type="term" value="P:ribosome biogenesis"/>
    <property type="evidence" value="ECO:0007669"/>
    <property type="project" value="UniProtKB-KW"/>
</dbReference>
<sequence length="181" mass="19800">MTKEFPPRRLDVKAFAEAGATLRGEEPLARYARLVAETQDTESPAPVVWSATGEMRNPGHVNPEIWLHLEAGAVLALTCQRCLGPVDVNVTTDRRFRFVADENLAAAQDEEAEEDVLALSREFDLLELVEDELLMETPLAPRHDVCPQQLSMSVADEDFDAGAGARENPFAVLGKLKGGST</sequence>
<comment type="caution">
    <text evidence="6">The sequence shown here is derived from an EMBL/GenBank/DDBJ whole genome shotgun (WGS) entry which is preliminary data.</text>
</comment>
<accession>A0A931H3G6</accession>
<dbReference type="PANTHER" id="PTHR38099:SF1">
    <property type="entry name" value="LARGE RIBOSOMAL RNA SUBUNIT ACCUMULATION PROTEIN YCED"/>
    <property type="match status" value="1"/>
</dbReference>
<organism evidence="6 7">
    <name type="scientific">Caenimonas aquaedulcis</name>
    <dbReference type="NCBI Taxonomy" id="2793270"/>
    <lineage>
        <taxon>Bacteria</taxon>
        <taxon>Pseudomonadati</taxon>
        <taxon>Pseudomonadota</taxon>
        <taxon>Betaproteobacteria</taxon>
        <taxon>Burkholderiales</taxon>
        <taxon>Comamonadaceae</taxon>
        <taxon>Caenimonas</taxon>
    </lineage>
</organism>
<comment type="similarity">
    <text evidence="2">Belongs to the DUF177 domain family.</text>
</comment>
<evidence type="ECO:0000256" key="4">
    <source>
        <dbReference type="ARBA" id="ARBA00022517"/>
    </source>
</evidence>
<reference evidence="6" key="1">
    <citation type="submission" date="2020-11" db="EMBL/GenBank/DDBJ databases">
        <title>Bacterial whole genome sequence for Caenimonas sp. DR4.4.</title>
        <authorList>
            <person name="Le V."/>
            <person name="Ko S.-R."/>
            <person name="Ahn C.-Y."/>
            <person name="Oh H.-M."/>
        </authorList>
    </citation>
    <scope>NUCLEOTIDE SEQUENCE</scope>
    <source>
        <strain evidence="6">DR4.4</strain>
    </source>
</reference>